<dbReference type="RefSeq" id="WP_204072643.1">
    <property type="nucleotide sequence ID" value="NZ_BAABHI010000018.1"/>
</dbReference>
<dbReference type="Proteomes" id="UP000622547">
    <property type="component" value="Unassembled WGS sequence"/>
</dbReference>
<organism evidence="1 2">
    <name type="scientific">Planotetraspora phitsanulokensis</name>
    <dbReference type="NCBI Taxonomy" id="575192"/>
    <lineage>
        <taxon>Bacteria</taxon>
        <taxon>Bacillati</taxon>
        <taxon>Actinomycetota</taxon>
        <taxon>Actinomycetes</taxon>
        <taxon>Streptosporangiales</taxon>
        <taxon>Streptosporangiaceae</taxon>
        <taxon>Planotetraspora</taxon>
    </lineage>
</organism>
<reference evidence="1 2" key="1">
    <citation type="submission" date="2021-01" db="EMBL/GenBank/DDBJ databases">
        <title>Whole genome shotgun sequence of Planotetraspora phitsanulokensis NBRC 104273.</title>
        <authorList>
            <person name="Komaki H."/>
            <person name="Tamura T."/>
        </authorList>
    </citation>
    <scope>NUCLEOTIDE SEQUENCE [LARGE SCALE GENOMIC DNA]</scope>
    <source>
        <strain evidence="1 2">NBRC 104273</strain>
    </source>
</reference>
<protein>
    <submittedName>
        <fullName evidence="1">Uncharacterized protein</fullName>
    </submittedName>
</protein>
<evidence type="ECO:0000313" key="1">
    <source>
        <dbReference type="EMBL" id="GII36939.1"/>
    </source>
</evidence>
<sequence>MGFWGSIVVARLDVPLTGLRALKGYDGHAKELERAADGWRIWELSVDDSLPDPEVLVVGVSEETGAPALVGFVMDSDCVAVAAFSRSARSWSACLARNSMAAYLRPDDLKLSDVFLPPEEAAVLAVRWAADAGYQVSPVPLVELLHREGAPYAEHLFAEFIERVGIALSPGVG</sequence>
<proteinExistence type="predicted"/>
<name>A0A8J3U236_9ACTN</name>
<accession>A0A8J3U236</accession>
<comment type="caution">
    <text evidence="1">The sequence shown here is derived from an EMBL/GenBank/DDBJ whole genome shotgun (WGS) entry which is preliminary data.</text>
</comment>
<keyword evidence="2" id="KW-1185">Reference proteome</keyword>
<gene>
    <name evidence="1" type="ORF">Pph01_19420</name>
</gene>
<evidence type="ECO:0000313" key="2">
    <source>
        <dbReference type="Proteomes" id="UP000622547"/>
    </source>
</evidence>
<dbReference type="AlphaFoldDB" id="A0A8J3U236"/>
<dbReference type="EMBL" id="BOOP01000007">
    <property type="protein sequence ID" value="GII36939.1"/>
    <property type="molecule type" value="Genomic_DNA"/>
</dbReference>